<reference evidence="3" key="1">
    <citation type="journal article" date="2010" name="Environ. Technol.">
        <title>A lipase with broad temperature range from an alkaliphilic gamma-proteobacterium isolated in Greenland.</title>
        <authorList>
            <person name="Schmidt M."/>
            <person name="Larsen D.M."/>
            <person name="Stougaard P."/>
        </authorList>
    </citation>
    <scope>NUCLEOTIDE SEQUENCE</scope>
    <source>
        <strain evidence="3">24</strain>
    </source>
</reference>
<protein>
    <submittedName>
        <fullName evidence="3">LipA</fullName>
        <ecNumber evidence="3">3.1.1.3</ecNumber>
    </submittedName>
</protein>
<gene>
    <name evidence="3" type="primary">lipA</name>
</gene>
<dbReference type="EMBL" id="FJ867622">
    <property type="protein sequence ID" value="ACP20254.1"/>
    <property type="molecule type" value="Genomic_DNA"/>
</dbReference>
<proteinExistence type="predicted"/>
<feature type="signal peptide" evidence="1">
    <location>
        <begin position="1"/>
        <end position="30"/>
    </location>
</feature>
<dbReference type="SUPFAM" id="SSF53474">
    <property type="entry name" value="alpha/beta-Hydrolases"/>
    <property type="match status" value="1"/>
</dbReference>
<dbReference type="InterPro" id="IPR029058">
    <property type="entry name" value="AB_hydrolase_fold"/>
</dbReference>
<name>C3VIF1_9PSED</name>
<keyword evidence="1" id="KW-0732">Signal</keyword>
<feature type="domain" description="AB hydrolase-1" evidence="2">
    <location>
        <begin position="39"/>
        <end position="151"/>
    </location>
</feature>
<evidence type="ECO:0000259" key="2">
    <source>
        <dbReference type="Pfam" id="PF00561"/>
    </source>
</evidence>
<keyword evidence="3" id="KW-0378">Hydrolase</keyword>
<organism evidence="3">
    <name type="scientific">Pseudomonas sp. 24</name>
    <dbReference type="NCBI Taxonomy" id="639284"/>
    <lineage>
        <taxon>Bacteria</taxon>
        <taxon>Pseudomonadati</taxon>
        <taxon>Pseudomonadota</taxon>
        <taxon>Gammaproteobacteria</taxon>
        <taxon>Pseudomonadales</taxon>
        <taxon>Pseudomonadaceae</taxon>
        <taxon>Pseudomonas</taxon>
    </lineage>
</organism>
<feature type="chain" id="PRO_5002933474" evidence="1">
    <location>
        <begin position="31"/>
        <end position="307"/>
    </location>
</feature>
<evidence type="ECO:0000313" key="3">
    <source>
        <dbReference type="EMBL" id="ACP20254.1"/>
    </source>
</evidence>
<sequence length="307" mass="32619">MQTRRATRAALGFCALTLVGLTTLSAPVQAQGYTETRHPIVLVHGLAGYDNIGPLIQYFNGVPETLTRYGASVHVAHVAASNATEIRGEQLLAQVEDILAITGAQKVNLIGHSHGSMTARYVAGVRPDLVASVTSAGGVNWGSAMADVLGSSRATMALVNAFSSIIDTLSGGGYEQDARAAARQMSTAGARRFNRSFPAGVPPRYCANDGAHEVDGVRYYSWGGDRQLTNVLDITDGMLMITGQWFGEPNDGVVSVCSQRLGRVISVNYPMNHLDVNNQVAGLVGLGLPHPLTVWRQHANRLRNAGL</sequence>
<accession>C3VIF1</accession>
<dbReference type="AlphaFoldDB" id="C3VIF1"/>
<dbReference type="Gene3D" id="3.40.50.1820">
    <property type="entry name" value="alpha/beta hydrolase"/>
    <property type="match status" value="1"/>
</dbReference>
<dbReference type="Pfam" id="PF00561">
    <property type="entry name" value="Abhydrolase_1"/>
    <property type="match status" value="1"/>
</dbReference>
<dbReference type="InterPro" id="IPR000073">
    <property type="entry name" value="AB_hydrolase_1"/>
</dbReference>
<dbReference type="EC" id="3.1.1.3" evidence="3"/>
<dbReference type="GO" id="GO:0004806">
    <property type="term" value="F:triacylglycerol lipase activity"/>
    <property type="evidence" value="ECO:0007669"/>
    <property type="project" value="UniProtKB-EC"/>
</dbReference>
<evidence type="ECO:0000256" key="1">
    <source>
        <dbReference type="SAM" id="SignalP"/>
    </source>
</evidence>